<feature type="region of interest" description="Disordered" evidence="1">
    <location>
        <begin position="1"/>
        <end position="45"/>
    </location>
</feature>
<evidence type="ECO:0000313" key="2">
    <source>
        <dbReference type="EMBL" id="EGT36946.1"/>
    </source>
</evidence>
<dbReference type="AlphaFoldDB" id="G0NSS5"/>
<accession>G0NSS5</accession>
<reference evidence="3" key="1">
    <citation type="submission" date="2011-07" db="EMBL/GenBank/DDBJ databases">
        <authorList>
            <consortium name="Caenorhabditis brenneri Sequencing and Analysis Consortium"/>
            <person name="Wilson R.K."/>
        </authorList>
    </citation>
    <scope>NUCLEOTIDE SEQUENCE [LARGE SCALE GENOMIC DNA]</scope>
    <source>
        <strain evidence="3">PB2801</strain>
    </source>
</reference>
<protein>
    <submittedName>
        <fullName evidence="2">Uncharacterized protein</fullName>
    </submittedName>
</protein>
<keyword evidence="3" id="KW-1185">Reference proteome</keyword>
<name>G0NSS5_CAEBE</name>
<organism evidence="3">
    <name type="scientific">Caenorhabditis brenneri</name>
    <name type="common">Nematode worm</name>
    <dbReference type="NCBI Taxonomy" id="135651"/>
    <lineage>
        <taxon>Eukaryota</taxon>
        <taxon>Metazoa</taxon>
        <taxon>Ecdysozoa</taxon>
        <taxon>Nematoda</taxon>
        <taxon>Chromadorea</taxon>
        <taxon>Rhabditida</taxon>
        <taxon>Rhabditina</taxon>
        <taxon>Rhabditomorpha</taxon>
        <taxon>Rhabditoidea</taxon>
        <taxon>Rhabditidae</taxon>
        <taxon>Peloderinae</taxon>
        <taxon>Caenorhabditis</taxon>
    </lineage>
</organism>
<sequence length="45" mass="4868">MATRWHQVDRESANFDQGRNADGPGPSTSSGHRGSPPEWLSAEST</sequence>
<proteinExistence type="predicted"/>
<dbReference type="Proteomes" id="UP000008068">
    <property type="component" value="Unassembled WGS sequence"/>
</dbReference>
<evidence type="ECO:0000313" key="3">
    <source>
        <dbReference type="Proteomes" id="UP000008068"/>
    </source>
</evidence>
<dbReference type="EMBL" id="GL379940">
    <property type="protein sequence ID" value="EGT36946.1"/>
    <property type="molecule type" value="Genomic_DNA"/>
</dbReference>
<dbReference type="InParanoid" id="G0NSS5"/>
<dbReference type="HOGENOM" id="CLU_3208090_0_0_1"/>
<feature type="compositionally biased region" description="Basic and acidic residues" evidence="1">
    <location>
        <begin position="1"/>
        <end position="13"/>
    </location>
</feature>
<evidence type="ECO:0000256" key="1">
    <source>
        <dbReference type="SAM" id="MobiDB-lite"/>
    </source>
</evidence>
<gene>
    <name evidence="2" type="ORF">CAEBREN_25220</name>
</gene>